<dbReference type="InterPro" id="IPR001789">
    <property type="entry name" value="Sig_transdc_resp-reg_receiver"/>
</dbReference>
<dbReference type="PANTHER" id="PTHR44591:SF3">
    <property type="entry name" value="RESPONSE REGULATORY DOMAIN-CONTAINING PROTEIN"/>
    <property type="match status" value="1"/>
</dbReference>
<keyword evidence="6" id="KW-1185">Reference proteome</keyword>
<evidence type="ECO:0000256" key="3">
    <source>
        <dbReference type="PROSITE-ProRule" id="PRU00169"/>
    </source>
</evidence>
<evidence type="ECO:0000313" key="5">
    <source>
        <dbReference type="EMBL" id="RXJ71595.1"/>
    </source>
</evidence>
<feature type="modified residue" description="4-aspartylphosphate" evidence="3">
    <location>
        <position position="79"/>
    </location>
</feature>
<dbReference type="SUPFAM" id="SSF103039">
    <property type="entry name" value="CheC-like"/>
    <property type="match status" value="1"/>
</dbReference>
<dbReference type="PROSITE" id="PS50110">
    <property type="entry name" value="RESPONSE_REGULATORY"/>
    <property type="match status" value="1"/>
</dbReference>
<dbReference type="InterPro" id="IPR011006">
    <property type="entry name" value="CheY-like_superfamily"/>
</dbReference>
<dbReference type="Proteomes" id="UP000290287">
    <property type="component" value="Unassembled WGS sequence"/>
</dbReference>
<proteinExistence type="predicted"/>
<dbReference type="SUPFAM" id="SSF52172">
    <property type="entry name" value="CheY-like"/>
    <property type="match status" value="1"/>
</dbReference>
<dbReference type="PANTHER" id="PTHR44591">
    <property type="entry name" value="STRESS RESPONSE REGULATOR PROTEIN 1"/>
    <property type="match status" value="1"/>
</dbReference>
<dbReference type="GO" id="GO:0000160">
    <property type="term" value="P:phosphorelay signal transduction system"/>
    <property type="evidence" value="ECO:0007669"/>
    <property type="project" value="InterPro"/>
</dbReference>
<dbReference type="InterPro" id="IPR028976">
    <property type="entry name" value="CheC-like_sf"/>
</dbReference>
<gene>
    <name evidence="5" type="ORF">CS022_20540</name>
</gene>
<evidence type="ECO:0000313" key="6">
    <source>
        <dbReference type="Proteomes" id="UP000290287"/>
    </source>
</evidence>
<name>A0A4Q0YMI2_9GAMM</name>
<evidence type="ECO:0000256" key="1">
    <source>
        <dbReference type="ARBA" id="ARBA00022500"/>
    </source>
</evidence>
<keyword evidence="2 3" id="KW-0597">Phosphoprotein</keyword>
<dbReference type="GO" id="GO:0006935">
    <property type="term" value="P:chemotaxis"/>
    <property type="evidence" value="ECO:0007669"/>
    <property type="project" value="UniProtKB-KW"/>
</dbReference>
<evidence type="ECO:0000259" key="4">
    <source>
        <dbReference type="PROSITE" id="PS50110"/>
    </source>
</evidence>
<dbReference type="SMART" id="SM00448">
    <property type="entry name" value="REC"/>
    <property type="match status" value="1"/>
</dbReference>
<comment type="caution">
    <text evidence="5">The sequence shown here is derived from an EMBL/GenBank/DDBJ whole genome shotgun (WGS) entry which is preliminary data.</text>
</comment>
<accession>A0A4Q0YMI2</accession>
<dbReference type="Pfam" id="PF00072">
    <property type="entry name" value="Response_reg"/>
    <property type="match status" value="1"/>
</dbReference>
<dbReference type="Gene3D" id="3.40.50.2300">
    <property type="match status" value="1"/>
</dbReference>
<sequence>MLNSKGRSRCSARSRFRFDNTKSFGLPLKILLADASSFSAKQLVRTLPESFSRHVQTVHNAHDMCQSLLTSQFDVLIFDTGFESLDTTDAIDHLRKEQSEIQIIAVTVDMQSENKEMLIASGVEYILQKPVSAAQLESTLSVLSESKQKKDTPPSVDVLISALGAREVYIEAVRLAIAEICDKNHVNDNFVLAGFTSQVNVIRTSELTMTVFHRLKEASYRTFVTELGAEGISAECLLLLPKCTADQYQGWLNVGDSVEINDQESARDFALLMTSRIVSAFGQQMGLNFTLQCPQRLDEVFEMSTNDLVKLEKCFEHKVAIEFHFWIESKASEVSVLLIFTDDSIPLVNNKLAYLSEEE</sequence>
<dbReference type="AlphaFoldDB" id="A0A4Q0YMI2"/>
<protein>
    <recommendedName>
        <fullName evidence="4">Response regulatory domain-containing protein</fullName>
    </recommendedName>
</protein>
<evidence type="ECO:0000256" key="2">
    <source>
        <dbReference type="ARBA" id="ARBA00022553"/>
    </source>
</evidence>
<organism evidence="5 6">
    <name type="scientific">Veronia nyctiphanis</name>
    <dbReference type="NCBI Taxonomy" id="1278244"/>
    <lineage>
        <taxon>Bacteria</taxon>
        <taxon>Pseudomonadati</taxon>
        <taxon>Pseudomonadota</taxon>
        <taxon>Gammaproteobacteria</taxon>
        <taxon>Vibrionales</taxon>
        <taxon>Vibrionaceae</taxon>
        <taxon>Veronia</taxon>
    </lineage>
</organism>
<dbReference type="EMBL" id="PEIB01000035">
    <property type="protein sequence ID" value="RXJ71595.1"/>
    <property type="molecule type" value="Genomic_DNA"/>
</dbReference>
<keyword evidence="1" id="KW-0145">Chemotaxis</keyword>
<feature type="domain" description="Response regulatory" evidence="4">
    <location>
        <begin position="29"/>
        <end position="144"/>
    </location>
</feature>
<reference evidence="5 6" key="1">
    <citation type="submission" date="2017-10" db="EMBL/GenBank/DDBJ databases">
        <title>Nyctiphanis sp. nov., isolated from the stomach of the euphausiid Nyctiphanes simplex (Hansen, 1911) in the Gulf of California.</title>
        <authorList>
            <person name="Gomez-Gil B."/>
            <person name="Aguilar-Mendez M."/>
            <person name="Lopez-Cortes A."/>
            <person name="Gomez-Gutierrez J."/>
            <person name="Roque A."/>
            <person name="Lang E."/>
            <person name="Gonzalez-Castillo A."/>
        </authorList>
    </citation>
    <scope>NUCLEOTIDE SEQUENCE [LARGE SCALE GENOMIC DNA]</scope>
    <source>
        <strain evidence="5 6">CAIM 600</strain>
    </source>
</reference>
<dbReference type="InterPro" id="IPR050595">
    <property type="entry name" value="Bact_response_regulator"/>
</dbReference>